<keyword evidence="2" id="KW-1185">Reference proteome</keyword>
<evidence type="ECO:0000313" key="2">
    <source>
        <dbReference type="Proteomes" id="UP000054166"/>
    </source>
</evidence>
<dbReference type="EMBL" id="KN832985">
    <property type="protein sequence ID" value="KIM85496.1"/>
    <property type="molecule type" value="Genomic_DNA"/>
</dbReference>
<dbReference type="InParanoid" id="A0A0C3G4A8"/>
<reference evidence="2" key="2">
    <citation type="submission" date="2015-01" db="EMBL/GenBank/DDBJ databases">
        <title>Evolutionary Origins and Diversification of the Mycorrhizal Mutualists.</title>
        <authorList>
            <consortium name="DOE Joint Genome Institute"/>
            <consortium name="Mycorrhizal Genomics Consortium"/>
            <person name="Kohler A."/>
            <person name="Kuo A."/>
            <person name="Nagy L.G."/>
            <person name="Floudas D."/>
            <person name="Copeland A."/>
            <person name="Barry K.W."/>
            <person name="Cichocki N."/>
            <person name="Veneault-Fourrey C."/>
            <person name="LaButti K."/>
            <person name="Lindquist E.A."/>
            <person name="Lipzen A."/>
            <person name="Lundell T."/>
            <person name="Morin E."/>
            <person name="Murat C."/>
            <person name="Riley R."/>
            <person name="Ohm R."/>
            <person name="Sun H."/>
            <person name="Tunlid A."/>
            <person name="Henrissat B."/>
            <person name="Grigoriev I.V."/>
            <person name="Hibbett D.S."/>
            <person name="Martin F."/>
        </authorList>
    </citation>
    <scope>NUCLEOTIDE SEQUENCE [LARGE SCALE GENOMIC DNA]</scope>
    <source>
        <strain evidence="2">F 1598</strain>
    </source>
</reference>
<sequence length="153" mass="16652">MDFRFDGSYDIWKSDRILDEEHWNVVAENVPVVFVGVELGRKTANGVGASTRSCTVLNHVKMGVVFDGSVKTQSGPNVYFEAVLSKTLIKVTVSTGALSMPSDHLGFSACEYSCLVTKKNGAYQLSVSEIFTPKSIVSFWPLRGSCTSLSKST</sequence>
<accession>A0A0C3G4A8</accession>
<organism evidence="1 2">
    <name type="scientific">Piloderma croceum (strain F 1598)</name>
    <dbReference type="NCBI Taxonomy" id="765440"/>
    <lineage>
        <taxon>Eukaryota</taxon>
        <taxon>Fungi</taxon>
        <taxon>Dikarya</taxon>
        <taxon>Basidiomycota</taxon>
        <taxon>Agaricomycotina</taxon>
        <taxon>Agaricomycetes</taxon>
        <taxon>Agaricomycetidae</taxon>
        <taxon>Atheliales</taxon>
        <taxon>Atheliaceae</taxon>
        <taxon>Piloderma</taxon>
    </lineage>
</organism>
<evidence type="ECO:0000313" key="1">
    <source>
        <dbReference type="EMBL" id="KIM85496.1"/>
    </source>
</evidence>
<proteinExistence type="predicted"/>
<dbReference type="Proteomes" id="UP000054166">
    <property type="component" value="Unassembled WGS sequence"/>
</dbReference>
<reference evidence="1 2" key="1">
    <citation type="submission" date="2014-04" db="EMBL/GenBank/DDBJ databases">
        <authorList>
            <consortium name="DOE Joint Genome Institute"/>
            <person name="Kuo A."/>
            <person name="Tarkka M."/>
            <person name="Buscot F."/>
            <person name="Kohler A."/>
            <person name="Nagy L.G."/>
            <person name="Floudas D."/>
            <person name="Copeland A."/>
            <person name="Barry K.W."/>
            <person name="Cichocki N."/>
            <person name="Veneault-Fourrey C."/>
            <person name="LaButti K."/>
            <person name="Lindquist E.A."/>
            <person name="Lipzen A."/>
            <person name="Lundell T."/>
            <person name="Morin E."/>
            <person name="Murat C."/>
            <person name="Sun H."/>
            <person name="Tunlid A."/>
            <person name="Henrissat B."/>
            <person name="Grigoriev I.V."/>
            <person name="Hibbett D.S."/>
            <person name="Martin F."/>
            <person name="Nordberg H.P."/>
            <person name="Cantor M.N."/>
            <person name="Hua S.X."/>
        </authorList>
    </citation>
    <scope>NUCLEOTIDE SEQUENCE [LARGE SCALE GENOMIC DNA]</scope>
    <source>
        <strain evidence="1 2">F 1598</strain>
    </source>
</reference>
<dbReference type="HOGENOM" id="CLU_1713987_0_0_1"/>
<name>A0A0C3G4A8_PILCF</name>
<gene>
    <name evidence="1" type="ORF">PILCRDRAFT_817524</name>
</gene>
<dbReference type="AlphaFoldDB" id="A0A0C3G4A8"/>
<protein>
    <submittedName>
        <fullName evidence="1">Uncharacterized protein</fullName>
    </submittedName>
</protein>